<evidence type="ECO:0000313" key="3">
    <source>
        <dbReference type="Proteomes" id="UP000235672"/>
    </source>
</evidence>
<organism evidence="2 3">
    <name type="scientific">Hyaloscypha hepaticicola</name>
    <dbReference type="NCBI Taxonomy" id="2082293"/>
    <lineage>
        <taxon>Eukaryota</taxon>
        <taxon>Fungi</taxon>
        <taxon>Dikarya</taxon>
        <taxon>Ascomycota</taxon>
        <taxon>Pezizomycotina</taxon>
        <taxon>Leotiomycetes</taxon>
        <taxon>Helotiales</taxon>
        <taxon>Hyaloscyphaceae</taxon>
        <taxon>Hyaloscypha</taxon>
    </lineage>
</organism>
<dbReference type="EMBL" id="KZ613570">
    <property type="protein sequence ID" value="PMD12041.1"/>
    <property type="molecule type" value="Genomic_DNA"/>
</dbReference>
<sequence length="137" mass="15468">MDMENLDFDPPLLSVKPTELLIAINAISALIVTNLEEEKEELIVVPMSALDLASFHTMAADSSVPGPVISDSLVPSISPFIIPESFAFSVTKRSRLEHDREAKWEQRRLIIQAKKERKRREKQERREAKKGKGKDAT</sequence>
<feature type="compositionally biased region" description="Basic residues" evidence="1">
    <location>
        <begin position="128"/>
        <end position="137"/>
    </location>
</feature>
<keyword evidence="3" id="KW-1185">Reference proteome</keyword>
<protein>
    <submittedName>
        <fullName evidence="2">Uncharacterized protein</fullName>
    </submittedName>
</protein>
<gene>
    <name evidence="2" type="ORF">NA56DRAFT_652774</name>
</gene>
<dbReference type="Proteomes" id="UP000235672">
    <property type="component" value="Unassembled WGS sequence"/>
</dbReference>
<accession>A0A2J6PDB2</accession>
<reference evidence="2 3" key="1">
    <citation type="submission" date="2016-05" db="EMBL/GenBank/DDBJ databases">
        <title>A degradative enzymes factory behind the ericoid mycorrhizal symbiosis.</title>
        <authorList>
            <consortium name="DOE Joint Genome Institute"/>
            <person name="Martino E."/>
            <person name="Morin E."/>
            <person name="Grelet G."/>
            <person name="Kuo A."/>
            <person name="Kohler A."/>
            <person name="Daghino S."/>
            <person name="Barry K."/>
            <person name="Choi C."/>
            <person name="Cichocki N."/>
            <person name="Clum A."/>
            <person name="Copeland A."/>
            <person name="Hainaut M."/>
            <person name="Haridas S."/>
            <person name="Labutti K."/>
            <person name="Lindquist E."/>
            <person name="Lipzen A."/>
            <person name="Khouja H.-R."/>
            <person name="Murat C."/>
            <person name="Ohm R."/>
            <person name="Olson A."/>
            <person name="Spatafora J."/>
            <person name="Veneault-Fourrey C."/>
            <person name="Henrissat B."/>
            <person name="Grigoriev I."/>
            <person name="Martin F."/>
            <person name="Perotto S."/>
        </authorList>
    </citation>
    <scope>NUCLEOTIDE SEQUENCE [LARGE SCALE GENOMIC DNA]</scope>
    <source>
        <strain evidence="2 3">UAMH 7357</strain>
    </source>
</reference>
<proteinExistence type="predicted"/>
<feature type="region of interest" description="Disordered" evidence="1">
    <location>
        <begin position="115"/>
        <end position="137"/>
    </location>
</feature>
<name>A0A2J6PDB2_9HELO</name>
<dbReference type="AlphaFoldDB" id="A0A2J6PDB2"/>
<evidence type="ECO:0000313" key="2">
    <source>
        <dbReference type="EMBL" id="PMD12041.1"/>
    </source>
</evidence>
<evidence type="ECO:0000256" key="1">
    <source>
        <dbReference type="SAM" id="MobiDB-lite"/>
    </source>
</evidence>